<dbReference type="AlphaFoldDB" id="A0A445AGF8"/>
<protein>
    <submittedName>
        <fullName evidence="1">Uncharacterized protein</fullName>
    </submittedName>
</protein>
<proteinExistence type="predicted"/>
<keyword evidence="2" id="KW-1185">Reference proteome</keyword>
<evidence type="ECO:0000313" key="1">
    <source>
        <dbReference type="EMBL" id="RYR25505.1"/>
    </source>
</evidence>
<reference evidence="1 2" key="1">
    <citation type="submission" date="2019-01" db="EMBL/GenBank/DDBJ databases">
        <title>Sequencing of cultivated peanut Arachis hypogaea provides insights into genome evolution and oil improvement.</title>
        <authorList>
            <person name="Chen X."/>
        </authorList>
    </citation>
    <scope>NUCLEOTIDE SEQUENCE [LARGE SCALE GENOMIC DNA]</scope>
    <source>
        <strain evidence="2">cv. Fuhuasheng</strain>
        <tissue evidence="1">Leaves</tissue>
    </source>
</reference>
<accession>A0A445AGF8</accession>
<dbReference type="Proteomes" id="UP000289738">
    <property type="component" value="Chromosome B02"/>
</dbReference>
<organism evidence="1 2">
    <name type="scientific">Arachis hypogaea</name>
    <name type="common">Peanut</name>
    <dbReference type="NCBI Taxonomy" id="3818"/>
    <lineage>
        <taxon>Eukaryota</taxon>
        <taxon>Viridiplantae</taxon>
        <taxon>Streptophyta</taxon>
        <taxon>Embryophyta</taxon>
        <taxon>Tracheophyta</taxon>
        <taxon>Spermatophyta</taxon>
        <taxon>Magnoliopsida</taxon>
        <taxon>eudicotyledons</taxon>
        <taxon>Gunneridae</taxon>
        <taxon>Pentapetalae</taxon>
        <taxon>rosids</taxon>
        <taxon>fabids</taxon>
        <taxon>Fabales</taxon>
        <taxon>Fabaceae</taxon>
        <taxon>Papilionoideae</taxon>
        <taxon>50 kb inversion clade</taxon>
        <taxon>dalbergioids sensu lato</taxon>
        <taxon>Dalbergieae</taxon>
        <taxon>Pterocarpus clade</taxon>
        <taxon>Arachis</taxon>
    </lineage>
</organism>
<gene>
    <name evidence="1" type="ORF">Ahy_B02g059301</name>
</gene>
<evidence type="ECO:0000313" key="2">
    <source>
        <dbReference type="Proteomes" id="UP000289738"/>
    </source>
</evidence>
<dbReference type="EMBL" id="SDMP01000012">
    <property type="protein sequence ID" value="RYR25505.1"/>
    <property type="molecule type" value="Genomic_DNA"/>
</dbReference>
<comment type="caution">
    <text evidence="1">The sequence shown here is derived from an EMBL/GenBank/DDBJ whole genome shotgun (WGS) entry which is preliminary data.</text>
</comment>
<name>A0A445AGF8_ARAHY</name>
<sequence length="194" mass="21970">MEVVRKYEEGFREGSPREDGIMQLEGEHVCGENVEVGFSGEEGMTKPQASKASSRTLRELTKVYKPDVELMETRCSAMWSMHPGHKEFIKQEENETSSGLVTRSHYLPLEPSIKERIYRKPGENKVKDAIFNIGSLKAPGPNGYPALFFKENWDIVKQNIALLPPSGMMSEYKMKAASIAKLSYPLQMIKRIGR</sequence>